<gene>
    <name evidence="1" type="ORF">MM415A05657_0011</name>
    <name evidence="2" type="ORF">MM415B07701_0007</name>
</gene>
<accession>A0A6M3JG39</accession>
<organism evidence="1">
    <name type="scientific">viral metagenome</name>
    <dbReference type="NCBI Taxonomy" id="1070528"/>
    <lineage>
        <taxon>unclassified sequences</taxon>
        <taxon>metagenomes</taxon>
        <taxon>organismal metagenomes</taxon>
    </lineage>
</organism>
<protein>
    <submittedName>
        <fullName evidence="1">Uncharacterized protein</fullName>
    </submittedName>
</protein>
<proteinExistence type="predicted"/>
<dbReference type="AlphaFoldDB" id="A0A6M3JG39"/>
<evidence type="ECO:0000313" key="1">
    <source>
        <dbReference type="EMBL" id="QJA68836.1"/>
    </source>
</evidence>
<name>A0A6M3JG39_9ZZZZ</name>
<evidence type="ECO:0000313" key="2">
    <source>
        <dbReference type="EMBL" id="QJA96666.1"/>
    </source>
</evidence>
<reference evidence="1" key="1">
    <citation type="submission" date="2020-03" db="EMBL/GenBank/DDBJ databases">
        <title>The deep terrestrial virosphere.</title>
        <authorList>
            <person name="Holmfeldt K."/>
            <person name="Nilsson E."/>
            <person name="Simone D."/>
            <person name="Lopez-Fernandez M."/>
            <person name="Wu X."/>
            <person name="de Brujin I."/>
            <person name="Lundin D."/>
            <person name="Andersson A."/>
            <person name="Bertilsson S."/>
            <person name="Dopson M."/>
        </authorList>
    </citation>
    <scope>NUCLEOTIDE SEQUENCE</scope>
    <source>
        <strain evidence="1">MM415A05657</strain>
        <strain evidence="2">MM415B07701</strain>
    </source>
</reference>
<dbReference type="EMBL" id="MT141653">
    <property type="protein sequence ID" value="QJA68836.1"/>
    <property type="molecule type" value="Genomic_DNA"/>
</dbReference>
<dbReference type="EMBL" id="MT143422">
    <property type="protein sequence ID" value="QJA96666.1"/>
    <property type="molecule type" value="Genomic_DNA"/>
</dbReference>
<sequence length="54" mass="6321">MQVIIYLDSKDGQLMQVSYADYKHYWRSIGWRILSKAPEFANMRKLAGVQPGLF</sequence>